<sequence length="132" mass="14100">MFDWLGRTLLLILSGLATFAVLLSLQSASQVDMSERTANAPVSAPSPDMPDSVEGDGRQLNRESQPYGDAPAPSRPGEPTQIRAPAGPERETAKWLRAATYALLALTGFVAAGLIVLLKITAILSRIADRRD</sequence>
<feature type="transmembrane region" description="Helical" evidence="2">
    <location>
        <begin position="98"/>
        <end position="124"/>
    </location>
</feature>
<evidence type="ECO:0000313" key="4">
    <source>
        <dbReference type="Proteomes" id="UP000295493"/>
    </source>
</evidence>
<keyword evidence="4" id="KW-1185">Reference proteome</keyword>
<evidence type="ECO:0000256" key="2">
    <source>
        <dbReference type="SAM" id="Phobius"/>
    </source>
</evidence>
<reference evidence="3 4" key="1">
    <citation type="submission" date="2019-03" db="EMBL/GenBank/DDBJ databases">
        <title>Genomic Encyclopedia of Type Strains, Phase IV (KMG-IV): sequencing the most valuable type-strain genomes for metagenomic binning, comparative biology and taxonomic classification.</title>
        <authorList>
            <person name="Goeker M."/>
        </authorList>
    </citation>
    <scope>NUCLEOTIDE SEQUENCE [LARGE SCALE GENOMIC DNA]</scope>
    <source>
        <strain evidence="3 4">DSM 25059</strain>
    </source>
</reference>
<evidence type="ECO:0000256" key="1">
    <source>
        <dbReference type="SAM" id="MobiDB-lite"/>
    </source>
</evidence>
<accession>A0A4R6FQC3</accession>
<keyword evidence="2" id="KW-0472">Membrane</keyword>
<dbReference type="AlphaFoldDB" id="A0A4R6FQC3"/>
<comment type="caution">
    <text evidence="3">The sequence shown here is derived from an EMBL/GenBank/DDBJ whole genome shotgun (WGS) entry which is preliminary data.</text>
</comment>
<feature type="region of interest" description="Disordered" evidence="1">
    <location>
        <begin position="34"/>
        <end position="89"/>
    </location>
</feature>
<organism evidence="3 4">
    <name type="scientific">Stakelama pacifica</name>
    <dbReference type="NCBI Taxonomy" id="517720"/>
    <lineage>
        <taxon>Bacteria</taxon>
        <taxon>Pseudomonadati</taxon>
        <taxon>Pseudomonadota</taxon>
        <taxon>Alphaproteobacteria</taxon>
        <taxon>Sphingomonadales</taxon>
        <taxon>Sphingomonadaceae</taxon>
        <taxon>Stakelama</taxon>
    </lineage>
</organism>
<dbReference type="Proteomes" id="UP000295493">
    <property type="component" value="Unassembled WGS sequence"/>
</dbReference>
<proteinExistence type="predicted"/>
<dbReference type="EMBL" id="SNWD01000005">
    <property type="protein sequence ID" value="TDN82915.1"/>
    <property type="molecule type" value="Genomic_DNA"/>
</dbReference>
<keyword evidence="2" id="KW-0812">Transmembrane</keyword>
<name>A0A4R6FQC3_9SPHN</name>
<dbReference type="RefSeq" id="WP_133495459.1">
    <property type="nucleotide sequence ID" value="NZ_BMLU01000005.1"/>
</dbReference>
<keyword evidence="2" id="KW-1133">Transmembrane helix</keyword>
<gene>
    <name evidence="3" type="ORF">EV664_105112</name>
</gene>
<evidence type="ECO:0000313" key="3">
    <source>
        <dbReference type="EMBL" id="TDN82915.1"/>
    </source>
</evidence>
<protein>
    <submittedName>
        <fullName evidence="3">Uncharacterized protein</fullName>
    </submittedName>
</protein>